<comment type="pathway">
    <text evidence="5">Cofactor biosynthesis; NAD(+) biosynthesis; nicotinamide D-ribonucleotide from 5-phospho-alpha-D-ribose 1-diphosphate and nicotinamide: step 1/1.</text>
</comment>
<dbReference type="PANTHER" id="PTHR43816">
    <property type="entry name" value="NICOTINAMIDE PHOSPHORIBOSYLTRANSFERASE"/>
    <property type="match status" value="1"/>
</dbReference>
<protein>
    <recommendedName>
        <fullName evidence="7">Nicotinamide phosphoribosyltransferase</fullName>
        <ecNumber evidence="6">2.4.2.12</ecNumber>
    </recommendedName>
</protein>
<dbReference type="NCBIfam" id="NF006629">
    <property type="entry name" value="PRK09198.1"/>
    <property type="match status" value="1"/>
</dbReference>
<feature type="domain" description="Nicotinate/nicotinamide phosphoribosyltransferase" evidence="9">
    <location>
        <begin position="184"/>
        <end position="471"/>
    </location>
</feature>
<evidence type="ECO:0000259" key="10">
    <source>
        <dbReference type="Pfam" id="PF18127"/>
    </source>
</evidence>
<dbReference type="EC" id="2.4.2.12" evidence="6"/>
<dbReference type="Gene3D" id="3.20.20.70">
    <property type="entry name" value="Aldolase class I"/>
    <property type="match status" value="1"/>
</dbReference>
<keyword evidence="2" id="KW-0662">Pyridine nucleotide biosynthesis</keyword>
<gene>
    <name evidence="11" type="ORF">F0L74_02800</name>
</gene>
<dbReference type="Proteomes" id="UP000324611">
    <property type="component" value="Unassembled WGS sequence"/>
</dbReference>
<dbReference type="RefSeq" id="WP_149836305.1">
    <property type="nucleotide sequence ID" value="NZ_VUOC01000001.1"/>
</dbReference>
<dbReference type="Pfam" id="PF18127">
    <property type="entry name" value="NAMPT_N"/>
    <property type="match status" value="1"/>
</dbReference>
<evidence type="ECO:0000259" key="9">
    <source>
        <dbReference type="Pfam" id="PF04095"/>
    </source>
</evidence>
<reference evidence="11 12" key="1">
    <citation type="submission" date="2019-09" db="EMBL/GenBank/DDBJ databases">
        <title>Chitinophaga ginsengihumi sp. nov., isolated from soil of ginseng rhizosphere.</title>
        <authorList>
            <person name="Lee J."/>
        </authorList>
    </citation>
    <scope>NUCLEOTIDE SEQUENCE [LARGE SCALE GENOMIC DNA]</scope>
    <source>
        <strain evidence="11 12">BN140078</strain>
    </source>
</reference>
<name>A0A5B2W3Q4_9BACT</name>
<feature type="domain" description="Nicotinamide phosphoribosyltransferase N-terminal" evidence="10">
    <location>
        <begin position="7"/>
        <end position="60"/>
    </location>
</feature>
<dbReference type="GO" id="GO:0009435">
    <property type="term" value="P:NAD+ biosynthetic process"/>
    <property type="evidence" value="ECO:0007669"/>
    <property type="project" value="InterPro"/>
</dbReference>
<dbReference type="GO" id="GO:0047280">
    <property type="term" value="F:nicotinamide phosphoribosyltransferase activity"/>
    <property type="evidence" value="ECO:0007669"/>
    <property type="project" value="UniProtKB-EC"/>
</dbReference>
<dbReference type="InterPro" id="IPR016471">
    <property type="entry name" value="Nicotinamide_PRibTrfase"/>
</dbReference>
<evidence type="ECO:0000256" key="3">
    <source>
        <dbReference type="ARBA" id="ARBA00022676"/>
    </source>
</evidence>
<keyword evidence="11" id="KW-0436">Ligase</keyword>
<dbReference type="InterPro" id="IPR013785">
    <property type="entry name" value="Aldolase_TIM"/>
</dbReference>
<organism evidence="11 12">
    <name type="scientific">Chitinophaga agrisoli</name>
    <dbReference type="NCBI Taxonomy" id="2607653"/>
    <lineage>
        <taxon>Bacteria</taxon>
        <taxon>Pseudomonadati</taxon>
        <taxon>Bacteroidota</taxon>
        <taxon>Chitinophagia</taxon>
        <taxon>Chitinophagales</taxon>
        <taxon>Chitinophagaceae</taxon>
        <taxon>Chitinophaga</taxon>
    </lineage>
</organism>
<keyword evidence="12" id="KW-1185">Reference proteome</keyword>
<evidence type="ECO:0000256" key="8">
    <source>
        <dbReference type="ARBA" id="ARBA00047835"/>
    </source>
</evidence>
<reference evidence="11 12" key="2">
    <citation type="submission" date="2019-09" db="EMBL/GenBank/DDBJ databases">
        <authorList>
            <person name="Jin C."/>
        </authorList>
    </citation>
    <scope>NUCLEOTIDE SEQUENCE [LARGE SCALE GENOMIC DNA]</scope>
    <source>
        <strain evidence="11 12">BN140078</strain>
    </source>
</reference>
<keyword evidence="4 11" id="KW-0808">Transferase</keyword>
<dbReference type="Pfam" id="PF04095">
    <property type="entry name" value="NAPRTase"/>
    <property type="match status" value="1"/>
</dbReference>
<comment type="similarity">
    <text evidence="1">Belongs to the NAPRTase family.</text>
</comment>
<sequence>MTITPILLKDGYKVGHKFQYPAGTTLVYSNLTPRKSRNPDVQEIVFFGLQYFIKEYLIRQFDEYFFSQPKEAVLKQYARRIDNYLGKDSISYDHIAALHDLGYLPLEIKALPEGCLVPMRVPVFTIKNTKPEFFWLTNMLETIMSAITWKPCTSATTAFQYLKTFTRYAKETVGNDLSFIPWQGHDFSFRGMSGVEDALISGAGHLLSFAGTDTIPAIDFLETFYHADAEKELIGGSVPATEHSVMCMGTQDDEIGTFERLITEIYPGGVVSIVSDTWDFWQVITEFLPALKEKILARNGKVVIRPDSGDPVKIIVGDPEAPAGSPAYKGAIECMWETFGGIITEQGYKLLDGHIGLIYGDSITTERQVAILEGLKQKGFASYNVVLGIGSYTYEYVTRDTFGFAMKATYGEVNGAGRDIYKDPKTDDGTKKSAKGLMQVFRNAAGKLELKDQCTWEEEAQGELKTVFKDGKLLVDWSLTAIRNRVKEMLITDEQHHTIPARRAEGAGVNS</sequence>
<evidence type="ECO:0000256" key="2">
    <source>
        <dbReference type="ARBA" id="ARBA00022642"/>
    </source>
</evidence>
<evidence type="ECO:0000256" key="7">
    <source>
        <dbReference type="ARBA" id="ARBA00035036"/>
    </source>
</evidence>
<accession>A0A5B2W3Q4</accession>
<evidence type="ECO:0000256" key="5">
    <source>
        <dbReference type="ARBA" id="ARBA00035007"/>
    </source>
</evidence>
<dbReference type="InterPro" id="IPR036068">
    <property type="entry name" value="Nicotinate_pribotase-like_C"/>
</dbReference>
<dbReference type="PIRSF" id="PIRSF005943">
    <property type="entry name" value="NMPRT"/>
    <property type="match status" value="1"/>
</dbReference>
<dbReference type="CDD" id="cd01569">
    <property type="entry name" value="PBEF_like"/>
    <property type="match status" value="1"/>
</dbReference>
<proteinExistence type="inferred from homology"/>
<dbReference type="SUPFAM" id="SSF51690">
    <property type="entry name" value="Nicotinate/Quinolinate PRTase C-terminal domain-like"/>
    <property type="match status" value="1"/>
</dbReference>
<dbReference type="InterPro" id="IPR041525">
    <property type="entry name" value="N/Namide_PRibTrfase"/>
</dbReference>
<evidence type="ECO:0000256" key="1">
    <source>
        <dbReference type="ARBA" id="ARBA00010897"/>
    </source>
</evidence>
<evidence type="ECO:0000256" key="4">
    <source>
        <dbReference type="ARBA" id="ARBA00022679"/>
    </source>
</evidence>
<dbReference type="PANTHER" id="PTHR43816:SF1">
    <property type="entry name" value="NICOTINAMIDE PHOSPHORIBOSYLTRANSFERASE"/>
    <property type="match status" value="1"/>
</dbReference>
<dbReference type="EMBL" id="VUOC01000001">
    <property type="protein sequence ID" value="KAA2244909.1"/>
    <property type="molecule type" value="Genomic_DNA"/>
</dbReference>
<evidence type="ECO:0000256" key="6">
    <source>
        <dbReference type="ARBA" id="ARBA00035024"/>
    </source>
</evidence>
<evidence type="ECO:0000313" key="12">
    <source>
        <dbReference type="Proteomes" id="UP000324611"/>
    </source>
</evidence>
<dbReference type="AlphaFoldDB" id="A0A5B2W3Q4"/>
<comment type="caution">
    <text evidence="11">The sequence shown here is derived from an EMBL/GenBank/DDBJ whole genome shotgun (WGS) entry which is preliminary data.</text>
</comment>
<evidence type="ECO:0000313" key="11">
    <source>
        <dbReference type="EMBL" id="KAA2244909.1"/>
    </source>
</evidence>
<dbReference type="InterPro" id="IPR041529">
    <property type="entry name" value="DUF5598"/>
</dbReference>
<dbReference type="GO" id="GO:0016874">
    <property type="term" value="F:ligase activity"/>
    <property type="evidence" value="ECO:0007669"/>
    <property type="project" value="UniProtKB-KW"/>
</dbReference>
<keyword evidence="3 11" id="KW-0328">Glycosyltransferase</keyword>
<comment type="catalytic activity">
    <reaction evidence="8">
        <text>beta-nicotinamide D-ribonucleotide + diphosphate = 5-phospho-alpha-D-ribose 1-diphosphate + nicotinamide + H(+)</text>
        <dbReference type="Rhea" id="RHEA:16149"/>
        <dbReference type="ChEBI" id="CHEBI:14649"/>
        <dbReference type="ChEBI" id="CHEBI:15378"/>
        <dbReference type="ChEBI" id="CHEBI:17154"/>
        <dbReference type="ChEBI" id="CHEBI:33019"/>
        <dbReference type="ChEBI" id="CHEBI:58017"/>
        <dbReference type="EC" id="2.4.2.12"/>
    </reaction>
    <physiologicalReaction direction="right-to-left" evidence="8">
        <dbReference type="Rhea" id="RHEA:16151"/>
    </physiologicalReaction>
</comment>